<dbReference type="GO" id="GO:0005886">
    <property type="term" value="C:plasma membrane"/>
    <property type="evidence" value="ECO:0007669"/>
    <property type="project" value="UniProtKB-SubCell"/>
</dbReference>
<gene>
    <name evidence="2" type="ORF">Lbru_3236</name>
</gene>
<evidence type="ECO:0000313" key="3">
    <source>
        <dbReference type="Proteomes" id="UP000054742"/>
    </source>
</evidence>
<proteinExistence type="inferred from homology"/>
<comment type="similarity">
    <text evidence="1">Belongs to the vitamin uptake transporter (VUT/ECF) (TC 2.A.88) family. Q precursor transporter subfamily.</text>
</comment>
<dbReference type="PANTHER" id="PTHR34300:SF2">
    <property type="entry name" value="QUEUOSINE PRECURSOR TRANSPORTER-RELATED"/>
    <property type="match status" value="1"/>
</dbReference>
<keyword evidence="1" id="KW-0812">Transmembrane</keyword>
<keyword evidence="1" id="KW-0813">Transport</keyword>
<comment type="caution">
    <text evidence="2">The sequence shown here is derived from an EMBL/GenBank/DDBJ whole genome shotgun (WGS) entry which is preliminary data.</text>
</comment>
<dbReference type="Proteomes" id="UP000054742">
    <property type="component" value="Unassembled WGS sequence"/>
</dbReference>
<keyword evidence="3" id="KW-1185">Reference proteome</keyword>
<comment type="function">
    <text evidence="1">Involved in the import of queuosine (Q) precursors, required for Q precursor salvage.</text>
</comment>
<dbReference type="OrthoDB" id="9805479at2"/>
<organism evidence="2 3">
    <name type="scientific">Legionella brunensis</name>
    <dbReference type="NCBI Taxonomy" id="29422"/>
    <lineage>
        <taxon>Bacteria</taxon>
        <taxon>Pseudomonadati</taxon>
        <taxon>Pseudomonadota</taxon>
        <taxon>Gammaproteobacteria</taxon>
        <taxon>Legionellales</taxon>
        <taxon>Legionellaceae</taxon>
        <taxon>Legionella</taxon>
    </lineage>
</organism>
<dbReference type="InterPro" id="IPR003744">
    <property type="entry name" value="YhhQ"/>
</dbReference>
<keyword evidence="1" id="KW-0997">Cell inner membrane</keyword>
<dbReference type="HAMAP" id="MF_02088">
    <property type="entry name" value="Q_prec_transport"/>
    <property type="match status" value="1"/>
</dbReference>
<dbReference type="NCBIfam" id="TIGR00697">
    <property type="entry name" value="queuosine precursor transporter"/>
    <property type="match status" value="1"/>
</dbReference>
<reference evidence="2 3" key="1">
    <citation type="submission" date="2015-11" db="EMBL/GenBank/DDBJ databases">
        <title>Genomic analysis of 38 Legionella species identifies large and diverse effector repertoires.</title>
        <authorList>
            <person name="Burstein D."/>
            <person name="Amaro F."/>
            <person name="Zusman T."/>
            <person name="Lifshitz Z."/>
            <person name="Cohen O."/>
            <person name="Gilbert J.A."/>
            <person name="Pupko T."/>
            <person name="Shuman H.A."/>
            <person name="Segal G."/>
        </authorList>
    </citation>
    <scope>NUCLEOTIDE SEQUENCE [LARGE SCALE GENOMIC DNA]</scope>
    <source>
        <strain evidence="2 3">ATCC 43878</strain>
    </source>
</reference>
<feature type="transmembrane region" description="Helical" evidence="1">
    <location>
        <begin position="217"/>
        <end position="237"/>
    </location>
</feature>
<dbReference type="GO" id="GO:0022857">
    <property type="term" value="F:transmembrane transporter activity"/>
    <property type="evidence" value="ECO:0007669"/>
    <property type="project" value="UniProtKB-UniRule"/>
</dbReference>
<dbReference type="PANTHER" id="PTHR34300">
    <property type="entry name" value="QUEUOSINE PRECURSOR TRANSPORTER-RELATED"/>
    <property type="match status" value="1"/>
</dbReference>
<keyword evidence="1" id="KW-1133">Transmembrane helix</keyword>
<feature type="transmembrane region" description="Helical" evidence="1">
    <location>
        <begin position="135"/>
        <end position="156"/>
    </location>
</feature>
<evidence type="ECO:0000256" key="1">
    <source>
        <dbReference type="HAMAP-Rule" id="MF_02088"/>
    </source>
</evidence>
<dbReference type="RefSeq" id="WP_035895975.1">
    <property type="nucleotide sequence ID" value="NZ_CAAAHU010000024.1"/>
</dbReference>
<feature type="transmembrane region" description="Helical" evidence="1">
    <location>
        <begin position="101"/>
        <end position="123"/>
    </location>
</feature>
<feature type="transmembrane region" description="Helical" evidence="1">
    <location>
        <begin position="176"/>
        <end position="197"/>
    </location>
</feature>
<comment type="subcellular location">
    <subcellularLocation>
        <location evidence="1">Cell inner membrane</location>
        <topology evidence="1">Multi-pass membrane protein</topology>
    </subcellularLocation>
</comment>
<evidence type="ECO:0000313" key="2">
    <source>
        <dbReference type="EMBL" id="KTC76523.1"/>
    </source>
</evidence>
<dbReference type="PATRIC" id="fig|29422.6.peg.3418"/>
<dbReference type="STRING" id="29422.Lbru_3236"/>
<feature type="transmembrane region" description="Helical" evidence="1">
    <location>
        <begin position="76"/>
        <end position="95"/>
    </location>
</feature>
<protein>
    <recommendedName>
        <fullName evidence="1">Probable queuosine precursor transporter</fullName>
        <shortName evidence="1">Q precursor transporter</shortName>
    </recommendedName>
</protein>
<keyword evidence="1" id="KW-0472">Membrane</keyword>
<accession>A0A0W0RZN4</accession>
<dbReference type="AlphaFoldDB" id="A0A0W0RZN4"/>
<dbReference type="Pfam" id="PF02592">
    <property type="entry name" value="Vut_1"/>
    <property type="match status" value="1"/>
</dbReference>
<dbReference type="EMBL" id="LNXV01000037">
    <property type="protein sequence ID" value="KTC76523.1"/>
    <property type="molecule type" value="Genomic_DNA"/>
</dbReference>
<feature type="transmembrane region" description="Helical" evidence="1">
    <location>
        <begin position="243"/>
        <end position="264"/>
    </location>
</feature>
<keyword evidence="1" id="KW-1003">Cell membrane</keyword>
<sequence length="313" mass="36214">MHKYKLNIDFVNNNLLYSPIDGGHKKPSTLDYEDVVDNPDFMNNFSGKDGYLIGTIFASKTLNKLSLANALPRYKYLVLIAILFVTIILLSNVLSTKLISIGGFTITGAMLLYPFSYIFDYIITDIYGYQNARRILLSCIAALVLFDICIYLVIILPPSPFWKFQHDFETVFSRMLRTYVASTIAFSVSFFISSFIFQKLKIKNKGRSLFKRIFQSLLISEITDTTLFCFLSFYGIWPMEYMMKFILVSYFTKITYEIVVYSIITKPLITIIKREEKSDIIDWNTDFSPIKWEINYDESNNIYSKQDVTGVTG</sequence>
<name>A0A0W0RZN4_9GAMM</name>